<dbReference type="EMBL" id="JAEQBW010000019">
    <property type="protein sequence ID" value="MBK6267406.1"/>
    <property type="molecule type" value="Genomic_DNA"/>
</dbReference>
<name>A0A934X365_9BACT</name>
<sequence length="168" mass="20157">MNHTISTTNDELLSALDSYDDFTIIEGFMERYSVSREEAEEILQETKKWLWLASENIKEKKGFRLFIDNSLIIIDEMWHNFILHTRSYQKFCNEKLNLFVHHEPTPASEKIRGFDSEEEKNKFQKVQQEKLSEQLSYIYDKLGAETVSKWYEEFPEKFSEEKIQALKR</sequence>
<proteinExistence type="predicted"/>
<gene>
    <name evidence="1" type="ORF">JKA74_20360</name>
</gene>
<evidence type="ECO:0000313" key="1">
    <source>
        <dbReference type="EMBL" id="MBK6267406.1"/>
    </source>
</evidence>
<evidence type="ECO:0000313" key="2">
    <source>
        <dbReference type="Proteomes" id="UP000611723"/>
    </source>
</evidence>
<organism evidence="1 2">
    <name type="scientific">Marivirga aurantiaca</name>
    <dbReference type="NCBI Taxonomy" id="2802615"/>
    <lineage>
        <taxon>Bacteria</taxon>
        <taxon>Pseudomonadati</taxon>
        <taxon>Bacteroidota</taxon>
        <taxon>Cytophagia</taxon>
        <taxon>Cytophagales</taxon>
        <taxon>Marivirgaceae</taxon>
        <taxon>Marivirga</taxon>
    </lineage>
</organism>
<comment type="caution">
    <text evidence="1">The sequence shown here is derived from an EMBL/GenBank/DDBJ whole genome shotgun (WGS) entry which is preliminary data.</text>
</comment>
<dbReference type="AlphaFoldDB" id="A0A934X365"/>
<protein>
    <submittedName>
        <fullName evidence="1">Uncharacterized protein</fullName>
    </submittedName>
</protein>
<reference evidence="1" key="1">
    <citation type="submission" date="2021-01" db="EMBL/GenBank/DDBJ databases">
        <title>Marivirga aurantiaca sp. nov., isolated from intertidal surface sediments.</title>
        <authorList>
            <person name="Zhang M."/>
        </authorList>
    </citation>
    <scope>NUCLEOTIDE SEQUENCE</scope>
    <source>
        <strain evidence="1">S37H4</strain>
    </source>
</reference>
<keyword evidence="2" id="KW-1185">Reference proteome</keyword>
<dbReference type="RefSeq" id="WP_201433093.1">
    <property type="nucleotide sequence ID" value="NZ_JAEQBW010000019.1"/>
</dbReference>
<dbReference type="Proteomes" id="UP000611723">
    <property type="component" value="Unassembled WGS sequence"/>
</dbReference>
<accession>A0A934X365</accession>